<comment type="caution">
    <text evidence="2">The sequence shown here is derived from an EMBL/GenBank/DDBJ whole genome shotgun (WGS) entry which is preliminary data.</text>
</comment>
<dbReference type="Pfam" id="PF13360">
    <property type="entry name" value="PQQ_2"/>
    <property type="match status" value="1"/>
</dbReference>
<dbReference type="SMART" id="SM00564">
    <property type="entry name" value="PQQ"/>
    <property type="match status" value="4"/>
</dbReference>
<dbReference type="Gene3D" id="2.130.10.10">
    <property type="entry name" value="YVTN repeat-like/Quinoprotein amine dehydrogenase"/>
    <property type="match status" value="2"/>
</dbReference>
<dbReference type="InterPro" id="IPR011047">
    <property type="entry name" value="Quinoprotein_ADH-like_sf"/>
</dbReference>
<organism evidence="2">
    <name type="scientific">Mariniphaga anaerophila</name>
    <dbReference type="NCBI Taxonomy" id="1484053"/>
    <lineage>
        <taxon>Bacteria</taxon>
        <taxon>Pseudomonadati</taxon>
        <taxon>Bacteroidota</taxon>
        <taxon>Bacteroidia</taxon>
        <taxon>Marinilabiliales</taxon>
        <taxon>Prolixibacteraceae</taxon>
        <taxon>Mariniphaga</taxon>
    </lineage>
</organism>
<dbReference type="Proteomes" id="UP000886047">
    <property type="component" value="Unassembled WGS sequence"/>
</dbReference>
<sequence>MLWSFEGLGAGHSSVGIGYNRIFVNGMPDTLGVLYSFDMDGNLLWERVYGTEWHKNYTGPRSTPVVAYGLVYLESGMGVVYCFDAFTGEIIWEVDLLAVFNAENIQWGMAETLLLDGYNVICTPDGQKHNVVALNRLTGKTVWTSPGYGEPAAYCSPVLVEHNNARLVVTMTASSVIGLDADTGELYWRAEQMQRNKIHANSPLYSEGVIYCASNWADENTGLLALKLSDDGRAAEQLWRNETVMNLMGGIVLHDGIIFSSTYRKNEWYAIDASTGEEKLLSEDFGSEVIVFADGLFYLYSDAGELALVNMDWNHFEIKGRFDVPLGTGQHWAHPVIHDKRLYVRHGNALMVYNISEE</sequence>
<feature type="domain" description="Pyrrolo-quinoline quinone repeat" evidence="1">
    <location>
        <begin position="32"/>
        <end position="278"/>
    </location>
</feature>
<dbReference type="InterPro" id="IPR002372">
    <property type="entry name" value="PQQ_rpt_dom"/>
</dbReference>
<dbReference type="SUPFAM" id="SSF50998">
    <property type="entry name" value="Quinoprotein alcohol dehydrogenase-like"/>
    <property type="match status" value="1"/>
</dbReference>
<evidence type="ECO:0000313" key="2">
    <source>
        <dbReference type="EMBL" id="HDR50328.1"/>
    </source>
</evidence>
<dbReference type="InterPro" id="IPR018391">
    <property type="entry name" value="PQQ_b-propeller_rpt"/>
</dbReference>
<evidence type="ECO:0000259" key="1">
    <source>
        <dbReference type="Pfam" id="PF13360"/>
    </source>
</evidence>
<dbReference type="PANTHER" id="PTHR34512:SF30">
    <property type="entry name" value="OUTER MEMBRANE PROTEIN ASSEMBLY FACTOR BAMB"/>
    <property type="match status" value="1"/>
</dbReference>
<gene>
    <name evidence="2" type="ORF">ENN90_01730</name>
</gene>
<reference evidence="2" key="1">
    <citation type="journal article" date="2020" name="mSystems">
        <title>Genome- and Community-Level Interaction Insights into Carbon Utilization and Element Cycling Functions of Hydrothermarchaeota in Hydrothermal Sediment.</title>
        <authorList>
            <person name="Zhou Z."/>
            <person name="Liu Y."/>
            <person name="Xu W."/>
            <person name="Pan J."/>
            <person name="Luo Z.H."/>
            <person name="Li M."/>
        </authorList>
    </citation>
    <scope>NUCLEOTIDE SEQUENCE [LARGE SCALE GENOMIC DNA]</scope>
    <source>
        <strain evidence="2">SpSt-1217</strain>
    </source>
</reference>
<name>A0A831LMV2_9BACT</name>
<dbReference type="AlphaFoldDB" id="A0A831LMV2"/>
<protein>
    <recommendedName>
        <fullName evidence="1">Pyrrolo-quinoline quinone repeat domain-containing protein</fullName>
    </recommendedName>
</protein>
<dbReference type="PANTHER" id="PTHR34512">
    <property type="entry name" value="CELL SURFACE PROTEIN"/>
    <property type="match status" value="1"/>
</dbReference>
<dbReference type="InterPro" id="IPR015943">
    <property type="entry name" value="WD40/YVTN_repeat-like_dom_sf"/>
</dbReference>
<accession>A0A831LMV2</accession>
<dbReference type="EMBL" id="DSDK01000101">
    <property type="protein sequence ID" value="HDR50328.1"/>
    <property type="molecule type" value="Genomic_DNA"/>
</dbReference>
<proteinExistence type="predicted"/>